<organism evidence="8 9">
    <name type="scientific">Tolypocladium paradoxum</name>
    <dbReference type="NCBI Taxonomy" id="94208"/>
    <lineage>
        <taxon>Eukaryota</taxon>
        <taxon>Fungi</taxon>
        <taxon>Dikarya</taxon>
        <taxon>Ascomycota</taxon>
        <taxon>Pezizomycotina</taxon>
        <taxon>Sordariomycetes</taxon>
        <taxon>Hypocreomycetidae</taxon>
        <taxon>Hypocreales</taxon>
        <taxon>Ophiocordycipitaceae</taxon>
        <taxon>Tolypocladium</taxon>
    </lineage>
</organism>
<reference evidence="8 9" key="1">
    <citation type="submission" date="2018-01" db="EMBL/GenBank/DDBJ databases">
        <title>Harnessing the power of phylogenomics to disentangle the directionality and signatures of interkingdom host jumping in the parasitic fungal genus Tolypocladium.</title>
        <authorList>
            <person name="Quandt C.A."/>
            <person name="Patterson W."/>
            <person name="Spatafora J.W."/>
        </authorList>
    </citation>
    <scope>NUCLEOTIDE SEQUENCE [LARGE SCALE GENOMIC DNA]</scope>
    <source>
        <strain evidence="8 9">NRBC 100945</strain>
    </source>
</reference>
<proteinExistence type="inferred from homology"/>
<feature type="signal peptide" evidence="6">
    <location>
        <begin position="1"/>
        <end position="22"/>
    </location>
</feature>
<keyword evidence="5" id="KW-0326">Glycosidase</keyword>
<evidence type="ECO:0000256" key="2">
    <source>
        <dbReference type="ARBA" id="ARBA00006865"/>
    </source>
</evidence>
<evidence type="ECO:0000256" key="6">
    <source>
        <dbReference type="SAM" id="SignalP"/>
    </source>
</evidence>
<feature type="chain" id="PRO_5015727842" description="endo-1,3(4)-beta-glucanase" evidence="6">
    <location>
        <begin position="23"/>
        <end position="349"/>
    </location>
</feature>
<dbReference type="Pfam" id="PF26113">
    <property type="entry name" value="GH16_XgeA"/>
    <property type="match status" value="1"/>
</dbReference>
<evidence type="ECO:0000256" key="3">
    <source>
        <dbReference type="ARBA" id="ARBA00012599"/>
    </source>
</evidence>
<dbReference type="CDD" id="cd02181">
    <property type="entry name" value="GH16_fungal_Lam16A_glucanase"/>
    <property type="match status" value="1"/>
</dbReference>
<dbReference type="InterPro" id="IPR013320">
    <property type="entry name" value="ConA-like_dom_sf"/>
</dbReference>
<evidence type="ECO:0000259" key="7">
    <source>
        <dbReference type="PROSITE" id="PS51762"/>
    </source>
</evidence>
<dbReference type="Proteomes" id="UP000237481">
    <property type="component" value="Unassembled WGS sequence"/>
</dbReference>
<dbReference type="InterPro" id="IPR000757">
    <property type="entry name" value="Beta-glucanase-like"/>
</dbReference>
<dbReference type="EMBL" id="PKSG01000486">
    <property type="protein sequence ID" value="POR34849.1"/>
    <property type="molecule type" value="Genomic_DNA"/>
</dbReference>
<comment type="catalytic activity">
    <reaction evidence="1">
        <text>Endohydrolysis of (1-&gt;3)- or (1-&gt;4)-linkages in beta-D-glucans when the glucose residue whose reducing group is involved in the linkage to be hydrolyzed is itself substituted at C-3.</text>
        <dbReference type="EC" id="3.2.1.6"/>
    </reaction>
</comment>
<dbReference type="InterPro" id="IPR050546">
    <property type="entry name" value="Glycosyl_Hydrlase_16"/>
</dbReference>
<dbReference type="PROSITE" id="PS51762">
    <property type="entry name" value="GH16_2"/>
    <property type="match status" value="1"/>
</dbReference>
<dbReference type="AlphaFoldDB" id="A0A2S4KXD4"/>
<dbReference type="FunFam" id="2.60.120.200:FF:000114">
    <property type="entry name" value="Probable endo-1,3(4)-beta-glucanase NFIA_089530"/>
    <property type="match status" value="1"/>
</dbReference>
<dbReference type="EC" id="3.2.1.6" evidence="3"/>
<dbReference type="OrthoDB" id="192832at2759"/>
<dbReference type="PANTHER" id="PTHR10963:SF24">
    <property type="entry name" value="GLYCOSIDASE C21B10.07-RELATED"/>
    <property type="match status" value="1"/>
</dbReference>
<protein>
    <recommendedName>
        <fullName evidence="3">endo-1,3(4)-beta-glucanase</fullName>
        <ecNumber evidence="3">3.2.1.6</ecNumber>
    </recommendedName>
</protein>
<keyword evidence="9" id="KW-1185">Reference proteome</keyword>
<keyword evidence="4" id="KW-0378">Hydrolase</keyword>
<dbReference type="Gene3D" id="2.60.120.200">
    <property type="match status" value="1"/>
</dbReference>
<feature type="domain" description="GH16" evidence="7">
    <location>
        <begin position="31"/>
        <end position="293"/>
    </location>
</feature>
<comment type="similarity">
    <text evidence="2">Belongs to the glycosyl hydrolase 16 family.</text>
</comment>
<dbReference type="STRING" id="94208.A0A2S4KXD4"/>
<sequence>MHVSRLALGLGAAALLAAPAQAQVYALNTTYDMTNFFTSFDFFTEKDPTRGFVEYVDRGTAQLQGLVGYGQSYGQSNGSTNGSIFMGVDYKTPNPPNGRRSVRVTSRQSFTHGLFVADIAHMPGSICGVWPAFWMFGPNWPASGEIDIIEGVNTQATSAVTLHTGPGCSMNNTGARASTMLKSADCGGGSASGGCGQQTADVQNYGDGFNAVRGGVYATEWTSDHIAVWFFQRAAIPRDIASGRPNPASWGQPLARFLGGRGCDIDSHFVNNQLVFDTTFCGDWAGNPSVWASDATCSAKAATCNDYVANNPADFKNAFWEINSIKVYQQPAAGNKGKVGTVVPKPWRA</sequence>
<name>A0A2S4KXD4_9HYPO</name>
<evidence type="ECO:0000313" key="8">
    <source>
        <dbReference type="EMBL" id="POR34849.1"/>
    </source>
</evidence>
<evidence type="ECO:0000256" key="4">
    <source>
        <dbReference type="ARBA" id="ARBA00022801"/>
    </source>
</evidence>
<accession>A0A2S4KXD4</accession>
<dbReference type="SUPFAM" id="SSF49899">
    <property type="entry name" value="Concanavalin A-like lectins/glucanases"/>
    <property type="match status" value="1"/>
</dbReference>
<dbReference type="PANTHER" id="PTHR10963">
    <property type="entry name" value="GLYCOSYL HYDROLASE-RELATED"/>
    <property type="match status" value="1"/>
</dbReference>
<keyword evidence="6" id="KW-0732">Signal</keyword>
<dbReference type="GO" id="GO:0009251">
    <property type="term" value="P:glucan catabolic process"/>
    <property type="evidence" value="ECO:0007669"/>
    <property type="project" value="TreeGrafter"/>
</dbReference>
<comment type="caution">
    <text evidence="8">The sequence shown here is derived from an EMBL/GenBank/DDBJ whole genome shotgun (WGS) entry which is preliminary data.</text>
</comment>
<gene>
    <name evidence="8" type="ORF">TPAR_04939</name>
</gene>
<dbReference type="GO" id="GO:0052861">
    <property type="term" value="F:endo-1,3(4)-beta-glucanase activity"/>
    <property type="evidence" value="ECO:0007669"/>
    <property type="project" value="UniProtKB-EC"/>
</dbReference>
<evidence type="ECO:0000313" key="9">
    <source>
        <dbReference type="Proteomes" id="UP000237481"/>
    </source>
</evidence>
<evidence type="ECO:0000256" key="1">
    <source>
        <dbReference type="ARBA" id="ARBA00000124"/>
    </source>
</evidence>
<evidence type="ECO:0000256" key="5">
    <source>
        <dbReference type="ARBA" id="ARBA00023295"/>
    </source>
</evidence>